<keyword evidence="7" id="KW-1185">Reference proteome</keyword>
<comment type="similarity">
    <text evidence="1 4">Belongs to the glycosyl hydrolase 28 family.</text>
</comment>
<protein>
    <submittedName>
        <fullName evidence="6">Glycoside hydrolase family 28 protein</fullName>
    </submittedName>
</protein>
<dbReference type="PANTHER" id="PTHR31339">
    <property type="entry name" value="PECTIN LYASE-RELATED"/>
    <property type="match status" value="1"/>
</dbReference>
<dbReference type="InterPro" id="IPR012334">
    <property type="entry name" value="Pectin_lyas_fold"/>
</dbReference>
<gene>
    <name evidence="6" type="ORF">EOE67_17605</name>
</gene>
<dbReference type="InterPro" id="IPR051801">
    <property type="entry name" value="GH28_Enzymes"/>
</dbReference>
<dbReference type="PANTHER" id="PTHR31339:SF9">
    <property type="entry name" value="PLASMIN AND FIBRONECTIN-BINDING PROTEIN A"/>
    <property type="match status" value="1"/>
</dbReference>
<dbReference type="InterPro" id="IPR006626">
    <property type="entry name" value="PbH1"/>
</dbReference>
<evidence type="ECO:0000313" key="6">
    <source>
        <dbReference type="EMBL" id="RVU33292.1"/>
    </source>
</evidence>
<dbReference type="Pfam" id="PF00295">
    <property type="entry name" value="Glyco_hydro_28"/>
    <property type="match status" value="1"/>
</dbReference>
<evidence type="ECO:0000256" key="2">
    <source>
        <dbReference type="ARBA" id="ARBA00022801"/>
    </source>
</evidence>
<evidence type="ECO:0000256" key="1">
    <source>
        <dbReference type="ARBA" id="ARBA00008834"/>
    </source>
</evidence>
<dbReference type="Proteomes" id="UP000283077">
    <property type="component" value="Unassembled WGS sequence"/>
</dbReference>
<proteinExistence type="inferred from homology"/>
<dbReference type="InterPro" id="IPR011050">
    <property type="entry name" value="Pectin_lyase_fold/virulence"/>
</dbReference>
<sequence>MKGGLMSLAALSLPLGGWLAGCAKTQSTDVNSATPAAKLNTLSSSPKTQQAQQQLWQQADAIVKSIAPTQFAARDFLITQFGAVAGADCTNAIAKAIAACAQAGGGRVMVPEGRWLTGAVHLKSNVNLHLQKNAVLAFSTDPKAYLPYVFTRWEGVELMGYSPLIYAFEQDNIAITGEGILEGGGSNTNWWPWKGKWKHTPWQLDAATDQQQTRAPLFAMAEAGVPVAERVFEKNFLRPPFIQPYRCSRVLIEGVTIRNSPFWLVNPVLCTDVIVRGVNFVSHGPNSDGCDPESCNRVLIENCLFDTGDDCIALKSGRNNDGRRLATPVQNVVIQDCMMKSGHGGVVIGSEISGGANHIFARRLRMSSPDLERGLRIKTNSLRGGLIDTVALTDIEIGEVKDAIVINFYYEEGDAGDHLPLVQNIFVSNLHVKKAKRIFEVRGLPRAPVGLVQLSNVTIDQAEIGVVEGAPQLVLDNVRYNGKPLQL</sequence>
<keyword evidence="5" id="KW-0732">Signal</keyword>
<dbReference type="SMART" id="SM00710">
    <property type="entry name" value="PbH1"/>
    <property type="match status" value="3"/>
</dbReference>
<organism evidence="6 7">
    <name type="scientific">Rheinheimera riviphila</name>
    <dbReference type="NCBI Taxonomy" id="1834037"/>
    <lineage>
        <taxon>Bacteria</taxon>
        <taxon>Pseudomonadati</taxon>
        <taxon>Pseudomonadota</taxon>
        <taxon>Gammaproteobacteria</taxon>
        <taxon>Chromatiales</taxon>
        <taxon>Chromatiaceae</taxon>
        <taxon>Rheinheimera</taxon>
    </lineage>
</organism>
<dbReference type="Gene3D" id="2.160.20.10">
    <property type="entry name" value="Single-stranded right-handed beta-helix, Pectin lyase-like"/>
    <property type="match status" value="1"/>
</dbReference>
<dbReference type="PROSITE" id="PS51257">
    <property type="entry name" value="PROKAR_LIPOPROTEIN"/>
    <property type="match status" value="1"/>
</dbReference>
<evidence type="ECO:0000256" key="3">
    <source>
        <dbReference type="ARBA" id="ARBA00023295"/>
    </source>
</evidence>
<dbReference type="GO" id="GO:0004650">
    <property type="term" value="F:polygalacturonase activity"/>
    <property type="evidence" value="ECO:0007669"/>
    <property type="project" value="InterPro"/>
</dbReference>
<evidence type="ECO:0000313" key="7">
    <source>
        <dbReference type="Proteomes" id="UP000283077"/>
    </source>
</evidence>
<dbReference type="PROSITE" id="PS00502">
    <property type="entry name" value="POLYGALACTURONASE"/>
    <property type="match status" value="1"/>
</dbReference>
<dbReference type="SUPFAM" id="SSF51126">
    <property type="entry name" value="Pectin lyase-like"/>
    <property type="match status" value="1"/>
</dbReference>
<keyword evidence="2 4" id="KW-0378">Hydrolase</keyword>
<accession>A0A437QFJ5</accession>
<feature type="chain" id="PRO_5019338592" evidence="5">
    <location>
        <begin position="21"/>
        <end position="487"/>
    </location>
</feature>
<evidence type="ECO:0000256" key="5">
    <source>
        <dbReference type="SAM" id="SignalP"/>
    </source>
</evidence>
<reference evidence="6 7" key="1">
    <citation type="submission" date="2019-01" db="EMBL/GenBank/DDBJ databases">
        <authorList>
            <person name="Chen W.-M."/>
        </authorList>
    </citation>
    <scope>NUCLEOTIDE SEQUENCE [LARGE SCALE GENOMIC DNA]</scope>
    <source>
        <strain evidence="6 7">KYPC3</strain>
    </source>
</reference>
<keyword evidence="3 4" id="KW-0326">Glycosidase</keyword>
<dbReference type="AlphaFoldDB" id="A0A437QFJ5"/>
<evidence type="ECO:0000256" key="4">
    <source>
        <dbReference type="RuleBase" id="RU361169"/>
    </source>
</evidence>
<name>A0A437QFJ5_9GAMM</name>
<dbReference type="OrthoDB" id="9795222at2"/>
<comment type="caution">
    <text evidence="6">The sequence shown here is derived from an EMBL/GenBank/DDBJ whole genome shotgun (WGS) entry which is preliminary data.</text>
</comment>
<dbReference type="EMBL" id="SACS01000024">
    <property type="protein sequence ID" value="RVU33292.1"/>
    <property type="molecule type" value="Genomic_DNA"/>
</dbReference>
<dbReference type="GO" id="GO:0005975">
    <property type="term" value="P:carbohydrate metabolic process"/>
    <property type="evidence" value="ECO:0007669"/>
    <property type="project" value="InterPro"/>
</dbReference>
<feature type="signal peptide" evidence="5">
    <location>
        <begin position="1"/>
        <end position="20"/>
    </location>
</feature>
<dbReference type="InterPro" id="IPR000743">
    <property type="entry name" value="Glyco_hydro_28"/>
</dbReference>